<dbReference type="OrthoDB" id="155810at2759"/>
<gene>
    <name evidence="1" type="ORF">BN9_124040</name>
</gene>
<proteinExistence type="predicted"/>
<dbReference type="InterPro" id="IPR052727">
    <property type="entry name" value="Rab4/Rab5_effector"/>
</dbReference>
<protein>
    <recommendedName>
        <fullName evidence="3">START domain-containing protein</fullName>
    </recommendedName>
</protein>
<organism evidence="1 2">
    <name type="scientific">Albugo candida</name>
    <dbReference type="NCBI Taxonomy" id="65357"/>
    <lineage>
        <taxon>Eukaryota</taxon>
        <taxon>Sar</taxon>
        <taxon>Stramenopiles</taxon>
        <taxon>Oomycota</taxon>
        <taxon>Peronosporomycetes</taxon>
        <taxon>Albuginales</taxon>
        <taxon>Albuginaceae</taxon>
        <taxon>Albugo</taxon>
    </lineage>
</organism>
<evidence type="ECO:0000313" key="2">
    <source>
        <dbReference type="Proteomes" id="UP000053237"/>
    </source>
</evidence>
<dbReference type="Gene3D" id="3.30.530.20">
    <property type="match status" value="1"/>
</dbReference>
<comment type="caution">
    <text evidence="1">The sequence shown here is derived from an EMBL/GenBank/DDBJ whole genome shotgun (WGS) entry which is preliminary data.</text>
</comment>
<dbReference type="PANTHER" id="PTHR13510:SF44">
    <property type="entry name" value="RABENOSYN-5"/>
    <property type="match status" value="1"/>
</dbReference>
<sequence length="409" mass="46349">MRFPNNFFPSPVVPDNLVSSYCALADRLVRVTVEQYEAFSALPPDQRVDPTQWKETRKKDNLTLHKERRTRATQPYHIMETLRGDEPVYTKAYVPNMLMTGSIEGRLDDACFGTFIDTTESLRMRERYSEEDVAESQVLQRFRGPSFDDPFHFTGITWLILGNTKIPLVRRRDVLLLHSVGLTKLTNGEPVGYCLYHCVELPNVPQLTNLKMIRVTGSYCYIRRQTEIDRIDVYLKGWFTPLGEIPEFLVISNVMNSLLATQNTVKIAYIRKLLHQIQASRSKEVTRVTEIAACTSCCSGGCTSNFIKYGGKFGSCILCRMPVCALCVHEQKVIVEINEDGVITRKLTCCLPCLHKIRVMSAYEVAREQIGRKPSHSISSTASTTSDAVEHPTSLMDVAILGFDNFLKI</sequence>
<keyword evidence="2" id="KW-1185">Reference proteome</keyword>
<dbReference type="AlphaFoldDB" id="A0A024GUY5"/>
<dbReference type="PANTHER" id="PTHR13510">
    <property type="entry name" value="FYVE-FINGER-CONTAINING RAB5 EFFECTOR PROTEIN RABENOSYN-5-RELATED"/>
    <property type="match status" value="1"/>
</dbReference>
<dbReference type="EMBL" id="CAIX01000553">
    <property type="protein sequence ID" value="CCI50534.1"/>
    <property type="molecule type" value="Genomic_DNA"/>
</dbReference>
<name>A0A024GUY5_9STRA</name>
<dbReference type="Proteomes" id="UP000053237">
    <property type="component" value="Unassembled WGS sequence"/>
</dbReference>
<reference evidence="1 2" key="1">
    <citation type="submission" date="2012-05" db="EMBL/GenBank/DDBJ databases">
        <title>Recombination and specialization in a pathogen metapopulation.</title>
        <authorList>
            <person name="Gardiner A."/>
            <person name="Kemen E."/>
            <person name="Schultz-Larsen T."/>
            <person name="MacLean D."/>
            <person name="Van Oosterhout C."/>
            <person name="Jones J.D.G."/>
        </authorList>
    </citation>
    <scope>NUCLEOTIDE SEQUENCE [LARGE SCALE GENOMIC DNA]</scope>
    <source>
        <strain evidence="1 2">Ac Nc2</strain>
    </source>
</reference>
<accession>A0A024GUY5</accession>
<evidence type="ECO:0000313" key="1">
    <source>
        <dbReference type="EMBL" id="CCI50534.1"/>
    </source>
</evidence>
<dbReference type="InterPro" id="IPR023393">
    <property type="entry name" value="START-like_dom_sf"/>
</dbReference>
<dbReference type="InParanoid" id="A0A024GUY5"/>
<evidence type="ECO:0008006" key="3">
    <source>
        <dbReference type="Google" id="ProtNLM"/>
    </source>
</evidence>